<dbReference type="EMBL" id="JARIHO010000003">
    <property type="protein sequence ID" value="KAJ7363965.1"/>
    <property type="molecule type" value="Genomic_DNA"/>
</dbReference>
<keyword evidence="4" id="KW-1185">Reference proteome</keyword>
<feature type="compositionally biased region" description="Basic and acidic residues" evidence="2">
    <location>
        <begin position="292"/>
        <end position="310"/>
    </location>
</feature>
<feature type="compositionally biased region" description="Basic and acidic residues" evidence="2">
    <location>
        <begin position="248"/>
        <end position="269"/>
    </location>
</feature>
<dbReference type="GO" id="GO:0005634">
    <property type="term" value="C:nucleus"/>
    <property type="evidence" value="ECO:0007669"/>
    <property type="project" value="TreeGrafter"/>
</dbReference>
<comment type="caution">
    <text evidence="3">The sequence shown here is derived from an EMBL/GenBank/DDBJ whole genome shotgun (WGS) entry which is preliminary data.</text>
</comment>
<keyword evidence="1" id="KW-0175">Coiled coil</keyword>
<evidence type="ECO:0000256" key="1">
    <source>
        <dbReference type="ARBA" id="ARBA00023054"/>
    </source>
</evidence>
<proteinExistence type="predicted"/>
<gene>
    <name evidence="3" type="ORF">DFH08DRAFT_680719</name>
</gene>
<feature type="region of interest" description="Disordered" evidence="2">
    <location>
        <begin position="120"/>
        <end position="151"/>
    </location>
</feature>
<feature type="compositionally biased region" description="Acidic residues" evidence="2">
    <location>
        <begin position="127"/>
        <end position="138"/>
    </location>
</feature>
<reference evidence="3" key="1">
    <citation type="submission" date="2023-03" db="EMBL/GenBank/DDBJ databases">
        <title>Massive genome expansion in bonnet fungi (Mycena s.s.) driven by repeated elements and novel gene families across ecological guilds.</title>
        <authorList>
            <consortium name="Lawrence Berkeley National Laboratory"/>
            <person name="Harder C.B."/>
            <person name="Miyauchi S."/>
            <person name="Viragh M."/>
            <person name="Kuo A."/>
            <person name="Thoen E."/>
            <person name="Andreopoulos B."/>
            <person name="Lu D."/>
            <person name="Skrede I."/>
            <person name="Drula E."/>
            <person name="Henrissat B."/>
            <person name="Morin E."/>
            <person name="Kohler A."/>
            <person name="Barry K."/>
            <person name="LaButti K."/>
            <person name="Morin E."/>
            <person name="Salamov A."/>
            <person name="Lipzen A."/>
            <person name="Mereny Z."/>
            <person name="Hegedus B."/>
            <person name="Baldrian P."/>
            <person name="Stursova M."/>
            <person name="Weitz H."/>
            <person name="Taylor A."/>
            <person name="Grigoriev I.V."/>
            <person name="Nagy L.G."/>
            <person name="Martin F."/>
            <person name="Kauserud H."/>
        </authorList>
    </citation>
    <scope>NUCLEOTIDE SEQUENCE</scope>
    <source>
        <strain evidence="3">CBHHK002</strain>
    </source>
</reference>
<dbReference type="Pfam" id="PF13300">
    <property type="entry name" value="DUF4078"/>
    <property type="match status" value="1"/>
</dbReference>
<protein>
    <submittedName>
        <fullName evidence="3">Uncharacterized protein</fullName>
    </submittedName>
</protein>
<organism evidence="3 4">
    <name type="scientific">Mycena albidolilacea</name>
    <dbReference type="NCBI Taxonomy" id="1033008"/>
    <lineage>
        <taxon>Eukaryota</taxon>
        <taxon>Fungi</taxon>
        <taxon>Dikarya</taxon>
        <taxon>Basidiomycota</taxon>
        <taxon>Agaricomycotina</taxon>
        <taxon>Agaricomycetes</taxon>
        <taxon>Agaricomycetidae</taxon>
        <taxon>Agaricales</taxon>
        <taxon>Marasmiineae</taxon>
        <taxon>Mycenaceae</taxon>
        <taxon>Mycena</taxon>
    </lineage>
</organism>
<dbReference type="InterPro" id="IPR025066">
    <property type="entry name" value="CCDC174-like"/>
</dbReference>
<feature type="region of interest" description="Disordered" evidence="2">
    <location>
        <begin position="248"/>
        <end position="330"/>
    </location>
</feature>
<evidence type="ECO:0000313" key="3">
    <source>
        <dbReference type="EMBL" id="KAJ7363965.1"/>
    </source>
</evidence>
<dbReference type="PANTHER" id="PTHR15885">
    <property type="entry name" value="COILED-COIL DOMAIN-CONTAINING PROTEIN 174"/>
    <property type="match status" value="1"/>
</dbReference>
<accession>A0AAD7AN94</accession>
<dbReference type="PANTHER" id="PTHR15885:SF1">
    <property type="entry name" value="COILED-COIL DOMAIN-CONTAINING PROTEIN 174"/>
    <property type="match status" value="1"/>
</dbReference>
<evidence type="ECO:0000313" key="4">
    <source>
        <dbReference type="Proteomes" id="UP001218218"/>
    </source>
</evidence>
<evidence type="ECO:0000256" key="2">
    <source>
        <dbReference type="SAM" id="MobiDB-lite"/>
    </source>
</evidence>
<sequence>MSGKAKAKAKGISASSFLDLKAELSKQEDEFTRNKAAGKSNYIVGGVKRPDKKPTVWARHNKGVNARASHDIELEAISKPTLESARAALERKAKIYDKLKKGQTGGLNDKQYESLLVDFDSKPSDQYESDSDDVDESVEVARPLVDDDDPIVEYEDEFGRMRTARRSEVPRDLIRPTEPVVDEDEDLVIRNPVGHFPVYRPSADRVEQIEKEFAEANNPLGVHYDASAEVRARGAGFYQFSQDEETRKAQMEELKSARVETETTRKEMGALDVLPGETEGMQDSGAGGGKSRAMEKRKRELEERRKILDAKRRKLTTGKDNATAAEPHPAVFTATAEPVFTAVADDPFAALEVASKHKGKAKAQPVANDADKFLAQLEQEFMSGKRK</sequence>
<dbReference type="Proteomes" id="UP001218218">
    <property type="component" value="Unassembled WGS sequence"/>
</dbReference>
<dbReference type="AlphaFoldDB" id="A0AAD7AN94"/>
<name>A0AAD7AN94_9AGAR</name>